<dbReference type="InterPro" id="IPR017884">
    <property type="entry name" value="SANT_dom"/>
</dbReference>
<dbReference type="Pfam" id="PF00249">
    <property type="entry name" value="Myb_DNA-binding"/>
    <property type="match status" value="1"/>
</dbReference>
<dbReference type="CDD" id="cd00167">
    <property type="entry name" value="SANT"/>
    <property type="match status" value="1"/>
</dbReference>
<dbReference type="Gene3D" id="1.10.10.60">
    <property type="entry name" value="Homeodomain-like"/>
    <property type="match status" value="1"/>
</dbReference>
<dbReference type="AlphaFoldDB" id="A0A1C6YT68"/>
<dbReference type="PROSITE" id="PS51293">
    <property type="entry name" value="SANT"/>
    <property type="match status" value="1"/>
</dbReference>
<name>A0A1C6YT68_PLACU</name>
<feature type="region of interest" description="Disordered" evidence="2">
    <location>
        <begin position="683"/>
        <end position="715"/>
    </location>
</feature>
<evidence type="ECO:0000259" key="4">
    <source>
        <dbReference type="PROSITE" id="PS51293"/>
    </source>
</evidence>
<organism evidence="5 6">
    <name type="scientific">Plasmodium chabaudi chabaudi</name>
    <dbReference type="NCBI Taxonomy" id="31271"/>
    <lineage>
        <taxon>Eukaryota</taxon>
        <taxon>Sar</taxon>
        <taxon>Alveolata</taxon>
        <taxon>Apicomplexa</taxon>
        <taxon>Aconoidasida</taxon>
        <taxon>Haemosporida</taxon>
        <taxon>Plasmodiidae</taxon>
        <taxon>Plasmodium</taxon>
        <taxon>Plasmodium (Vinckeia)</taxon>
    </lineage>
</organism>
<dbReference type="SMART" id="SM00717">
    <property type="entry name" value="SANT"/>
    <property type="match status" value="1"/>
</dbReference>
<dbReference type="PROSITE" id="PS50090">
    <property type="entry name" value="MYB_LIKE"/>
    <property type="match status" value="1"/>
</dbReference>
<evidence type="ECO:0000313" key="6">
    <source>
        <dbReference type="Proteomes" id="UP000507163"/>
    </source>
</evidence>
<feature type="domain" description="Myb-like" evidence="3">
    <location>
        <begin position="503"/>
        <end position="545"/>
    </location>
</feature>
<evidence type="ECO:0000259" key="3">
    <source>
        <dbReference type="PROSITE" id="PS50090"/>
    </source>
</evidence>
<dbReference type="InterPro" id="IPR009057">
    <property type="entry name" value="Homeodomain-like_sf"/>
</dbReference>
<feature type="compositionally biased region" description="Low complexity" evidence="2">
    <location>
        <begin position="704"/>
        <end position="714"/>
    </location>
</feature>
<feature type="coiled-coil region" evidence="1">
    <location>
        <begin position="739"/>
        <end position="773"/>
    </location>
</feature>
<evidence type="ECO:0000256" key="1">
    <source>
        <dbReference type="SAM" id="Coils"/>
    </source>
</evidence>
<feature type="compositionally biased region" description="Polar residues" evidence="2">
    <location>
        <begin position="659"/>
        <end position="671"/>
    </location>
</feature>
<keyword evidence="1" id="KW-0175">Coiled coil</keyword>
<feature type="domain" description="SANT" evidence="4">
    <location>
        <begin position="499"/>
        <end position="549"/>
    </location>
</feature>
<proteinExistence type="predicted"/>
<dbReference type="InterPro" id="IPR001005">
    <property type="entry name" value="SANT/Myb"/>
</dbReference>
<sequence>MNQDNINLENENYTNEVTNTDQLNLGSKQNDGTNIELDNTKSNIYMNTQMISENNVINSLGNQIDGQYPENGGPNNNYPQAGEDINFYNNNETQNGDIHNDQNKNVGEEGYSENFSKDDGVNNKTVNEKNKKSMSGEKEKILMRPTNTVLRNIVTKRSANIKNSIHNIFFSNVSAMTFDPCIDPINKSDDKSKKDSNLDSKFDFVNDFTKGDEHSENTAKDELNYIYKILNLGCAASQEDEQVEVTEKGEEIKRIKNEIVNLYNKKSDDEALTLEECLLNIQSDKNIIELLFYILKNHKIINKKYSQQYYYIKNDKMNSNILDYETVTNIHKEWRNVNNINNETQNYNLFNINQNNNEQMQNLNEYTKTNYSQGGFFSFFRNTNEVPSENLEKNMINQMENIGDDTNMDKALLSEIDNNYDEKNHTTNQGNTKDLYKCVSCEQVCMHVYYILKPNNIKNISYGVLDKCVWCSNCYSSSKYPNILNSSNFVKVNVPYSFSETQWTTYEIEKLIDGVCKYKNNWDQISQYVKTKTPYECIYKFISMPLSNPYFDIDNALNINNISFQSYKQNNTLLSLLSFICNYISPYIGAYAAKKIVDIILKKQKDFQLNQANNTENREQNENANTATSQDGAKLEQTANQEMVSSSIDNTQNDHENNQEGNNPGQVDTSNGITYKREQEENDLANAEQNNESQKGNKTVGDENMNVNNNGNNNAQPSTYILKEKDMQEIHNTIISASKKRAKQLADLEKHNIKKLLRELAIINTKKVKLKLKQYQYLQNYFEIQNQLMEKKLSHVENKDTGA</sequence>
<reference evidence="5 6" key="1">
    <citation type="submission" date="2016-08" db="EMBL/GenBank/DDBJ databases">
        <authorList>
            <consortium name="Pathogen Informatics"/>
        </authorList>
    </citation>
    <scope>NUCLEOTIDE SEQUENCE [LARGE SCALE GENOMIC DNA]</scope>
    <source>
        <strain evidence="5 6">AJ</strain>
    </source>
</reference>
<dbReference type="EMBL" id="LT608180">
    <property type="protein sequence ID" value="SCM26542.1"/>
    <property type="molecule type" value="Genomic_DNA"/>
</dbReference>
<feature type="region of interest" description="Disordered" evidence="2">
    <location>
        <begin position="613"/>
        <end position="671"/>
    </location>
</feature>
<evidence type="ECO:0000256" key="2">
    <source>
        <dbReference type="SAM" id="MobiDB-lite"/>
    </source>
</evidence>
<dbReference type="Proteomes" id="UP000507163">
    <property type="component" value="Chromosome 14"/>
</dbReference>
<gene>
    <name evidence="5" type="ORF">PCHAJ_000459000</name>
</gene>
<evidence type="ECO:0000313" key="5">
    <source>
        <dbReference type="EMBL" id="SCM26542.1"/>
    </source>
</evidence>
<feature type="compositionally biased region" description="Polar residues" evidence="2">
    <location>
        <begin position="687"/>
        <end position="697"/>
    </location>
</feature>
<feature type="compositionally biased region" description="Polar residues" evidence="2">
    <location>
        <begin position="622"/>
        <end position="651"/>
    </location>
</feature>
<dbReference type="SUPFAM" id="SSF46689">
    <property type="entry name" value="Homeodomain-like"/>
    <property type="match status" value="1"/>
</dbReference>
<accession>A0A1C6YT68</accession>
<protein>
    <submittedName>
        <fullName evidence="5">Uncharacterized protein</fullName>
    </submittedName>
</protein>